<organism evidence="1 2">
    <name type="scientific">Klebsiella phage vB_KvM-Eowyn</name>
    <dbReference type="NCBI Taxonomy" id="2762819"/>
    <lineage>
        <taxon>Viruses</taxon>
        <taxon>Duplodnaviria</taxon>
        <taxon>Heunggongvirae</taxon>
        <taxon>Uroviricota</taxon>
        <taxon>Caudoviricetes</taxon>
        <taxon>Chimalliviridae</taxon>
        <taxon>Eowynvirus</taxon>
        <taxon>Eowynvirus eowyn</taxon>
    </lineage>
</organism>
<gene>
    <name evidence="1" type="ORF">LLCLJKAH_00181</name>
</gene>
<name>A0A7R8R5H4_9CAUD</name>
<protein>
    <submittedName>
        <fullName evidence="1">Uncharacterized protein</fullName>
    </submittedName>
</protein>
<sequence length="364" mass="37191">MAQKIASSVFAGAPTDNLNVADIYLTPTVDLLTSLASTLSSVLDSVFNSIRTAGLDLSELAELLKSLIPTSSSSSGSSSSSSLASSTTTTTEAVSRLSSALGINVSAISDLPDEVKNQAVANLISLSGINVSTLGTITGDRINVTPGTSAQNANGVINGINAVLGDTTTSVPTVVDGVALQAFLLSLYNYAVDYGLSDAAGTAASALNQSAVDTDTASDIVTAMVSKFPTAVGNSDLDTMQTILNNTTPGAVVAKYPSAVNDIISTYTLDSTIPVSDYPTVLTKMTDVLGTIDSTWATDTRDGVTVNSLSPFDGLSDGAAALFATSEEHQATALLAQTYSSANTVELLRDFYPNIALLSSTVRA</sequence>
<keyword evidence="2" id="KW-1185">Reference proteome</keyword>
<reference evidence="1 2" key="1">
    <citation type="submission" date="2020-09" db="EMBL/GenBank/DDBJ databases">
        <authorList>
            <person name="Jameson E."/>
        </authorList>
    </citation>
    <scope>NUCLEOTIDE SEQUENCE [LARGE SCALE GENOMIC DNA]</scope>
</reference>
<evidence type="ECO:0000313" key="1">
    <source>
        <dbReference type="EMBL" id="CAD5236170.1"/>
    </source>
</evidence>
<dbReference type="EMBL" id="LR881104">
    <property type="protein sequence ID" value="CAD5236170.1"/>
    <property type="molecule type" value="Genomic_DNA"/>
</dbReference>
<evidence type="ECO:0000313" key="2">
    <source>
        <dbReference type="Proteomes" id="UP000596247"/>
    </source>
</evidence>
<accession>A0A7R8R5H4</accession>
<dbReference type="Proteomes" id="UP000596247">
    <property type="component" value="Chromosome"/>
</dbReference>
<proteinExistence type="predicted"/>